<feature type="compositionally biased region" description="Polar residues" evidence="1">
    <location>
        <begin position="162"/>
        <end position="174"/>
    </location>
</feature>
<dbReference type="Proteomes" id="UP001145021">
    <property type="component" value="Unassembled WGS sequence"/>
</dbReference>
<accession>A0A9W8CI38</accession>
<feature type="region of interest" description="Disordered" evidence="1">
    <location>
        <begin position="143"/>
        <end position="174"/>
    </location>
</feature>
<organism evidence="2 3">
    <name type="scientific">Coemansia asiatica</name>
    <dbReference type="NCBI Taxonomy" id="1052880"/>
    <lineage>
        <taxon>Eukaryota</taxon>
        <taxon>Fungi</taxon>
        <taxon>Fungi incertae sedis</taxon>
        <taxon>Zoopagomycota</taxon>
        <taxon>Kickxellomycotina</taxon>
        <taxon>Kickxellomycetes</taxon>
        <taxon>Kickxellales</taxon>
        <taxon>Kickxellaceae</taxon>
        <taxon>Coemansia</taxon>
    </lineage>
</organism>
<feature type="compositionally biased region" description="Basic and acidic residues" evidence="1">
    <location>
        <begin position="146"/>
        <end position="158"/>
    </location>
</feature>
<proteinExistence type="predicted"/>
<reference evidence="2" key="1">
    <citation type="submission" date="2022-07" db="EMBL/GenBank/DDBJ databases">
        <title>Phylogenomic reconstructions and comparative analyses of Kickxellomycotina fungi.</title>
        <authorList>
            <person name="Reynolds N.K."/>
            <person name="Stajich J.E."/>
            <person name="Barry K."/>
            <person name="Grigoriev I.V."/>
            <person name="Crous P."/>
            <person name="Smith M.E."/>
        </authorList>
    </citation>
    <scope>NUCLEOTIDE SEQUENCE</scope>
    <source>
        <strain evidence="2">NBRC 105413</strain>
    </source>
</reference>
<evidence type="ECO:0000313" key="3">
    <source>
        <dbReference type="Proteomes" id="UP001145021"/>
    </source>
</evidence>
<keyword evidence="3" id="KW-1185">Reference proteome</keyword>
<gene>
    <name evidence="2" type="ORF">LPJ64_004161</name>
</gene>
<dbReference type="AlphaFoldDB" id="A0A9W8CI38"/>
<sequence length="188" mass="21486">MSTLQGCEYPSVIIKRLHSKNDRAAESYSQPIVFKMPDSLELRALNDLVEATWYIAPGYQVFVTMHPNGSISRLDIKDEFRTRTIWSRQIIYAYNSKYFEEVGGNLLNVPQQQDEYEDSRSQMQMQAINPNQIQKQMKALVQNSTEDDKYNDNDETDAKTICPSSLPTTNSETAFSIPSFGPGFSYKS</sequence>
<evidence type="ECO:0000256" key="1">
    <source>
        <dbReference type="SAM" id="MobiDB-lite"/>
    </source>
</evidence>
<evidence type="ECO:0000313" key="2">
    <source>
        <dbReference type="EMBL" id="KAJ1644122.1"/>
    </source>
</evidence>
<comment type="caution">
    <text evidence="2">The sequence shown here is derived from an EMBL/GenBank/DDBJ whole genome shotgun (WGS) entry which is preliminary data.</text>
</comment>
<dbReference type="EMBL" id="JANBOH010000191">
    <property type="protein sequence ID" value="KAJ1644122.1"/>
    <property type="molecule type" value="Genomic_DNA"/>
</dbReference>
<name>A0A9W8CI38_9FUNG</name>
<protein>
    <submittedName>
        <fullName evidence="2">Uncharacterized protein</fullName>
    </submittedName>
</protein>